<dbReference type="AlphaFoldDB" id="A0A6J4R3Y4"/>
<sequence>MLASAGIQDAEPARDDPRPGRDRPEGGREDAAAVYPARPGGCPVQEYRRSGITQPLRLS</sequence>
<gene>
    <name evidence="2" type="ORF">AVDCRST_MAG25-1196</name>
</gene>
<feature type="compositionally biased region" description="Basic and acidic residues" evidence="1">
    <location>
        <begin position="11"/>
        <end position="31"/>
    </location>
</feature>
<feature type="region of interest" description="Disordered" evidence="1">
    <location>
        <begin position="1"/>
        <end position="59"/>
    </location>
</feature>
<evidence type="ECO:0000313" key="2">
    <source>
        <dbReference type="EMBL" id="CAA9463548.1"/>
    </source>
</evidence>
<dbReference type="EMBL" id="CADCVI010000073">
    <property type="protein sequence ID" value="CAA9463548.1"/>
    <property type="molecule type" value="Genomic_DNA"/>
</dbReference>
<proteinExistence type="predicted"/>
<name>A0A6J4R3Y4_9ACTN</name>
<organism evidence="2">
    <name type="scientific">uncultured Rubrobacteraceae bacterium</name>
    <dbReference type="NCBI Taxonomy" id="349277"/>
    <lineage>
        <taxon>Bacteria</taxon>
        <taxon>Bacillati</taxon>
        <taxon>Actinomycetota</taxon>
        <taxon>Rubrobacteria</taxon>
        <taxon>Rubrobacterales</taxon>
        <taxon>Rubrobacteraceae</taxon>
        <taxon>environmental samples</taxon>
    </lineage>
</organism>
<evidence type="ECO:0000256" key="1">
    <source>
        <dbReference type="SAM" id="MobiDB-lite"/>
    </source>
</evidence>
<accession>A0A6J4R3Y4</accession>
<reference evidence="2" key="1">
    <citation type="submission" date="2020-02" db="EMBL/GenBank/DDBJ databases">
        <authorList>
            <person name="Meier V. D."/>
        </authorList>
    </citation>
    <scope>NUCLEOTIDE SEQUENCE</scope>
    <source>
        <strain evidence="2">AVDCRST_MAG25</strain>
    </source>
</reference>
<protein>
    <submittedName>
        <fullName evidence="2">Uncharacterized protein</fullName>
    </submittedName>
</protein>